<dbReference type="Gene3D" id="3.40.640.10">
    <property type="entry name" value="Type I PLP-dependent aspartate aminotransferase-like (Major domain)"/>
    <property type="match status" value="1"/>
</dbReference>
<dbReference type="InterPro" id="IPR015424">
    <property type="entry name" value="PyrdxlP-dep_Trfase"/>
</dbReference>
<reference evidence="11" key="1">
    <citation type="submission" date="2016-01" db="EMBL/GenBank/DDBJ databases">
        <title>Draft genome of Chromobacterium sp. F49.</title>
        <authorList>
            <person name="Hong K.W."/>
        </authorList>
    </citation>
    <scope>NUCLEOTIDE SEQUENCE [LARGE SCALE GENOMIC DNA]</scope>
    <source>
        <strain evidence="11">M63</strain>
    </source>
</reference>
<gene>
    <name evidence="9" type="primary">hemL</name>
    <name evidence="10" type="ORF">AV654_27870</name>
</gene>
<dbReference type="Proteomes" id="UP000076563">
    <property type="component" value="Unassembled WGS sequence"/>
</dbReference>
<dbReference type="GO" id="GO:0008483">
    <property type="term" value="F:transaminase activity"/>
    <property type="evidence" value="ECO:0007669"/>
    <property type="project" value="UniProtKB-KW"/>
</dbReference>
<protein>
    <recommendedName>
        <fullName evidence="9">Glutamate-1-semialdehyde 2,1-aminomutase</fullName>
        <shortName evidence="9">GSA</shortName>
        <ecNumber evidence="9">5.4.3.8</ecNumber>
    </recommendedName>
    <alternativeName>
        <fullName evidence="9">Glutamate-1-semialdehyde aminotransferase</fullName>
        <shortName evidence="9">GSA-AT</shortName>
    </alternativeName>
</protein>
<dbReference type="PANTHER" id="PTHR43713:SF3">
    <property type="entry name" value="GLUTAMATE-1-SEMIALDEHYDE 2,1-AMINOMUTASE 1, CHLOROPLASTIC-RELATED"/>
    <property type="match status" value="1"/>
</dbReference>
<evidence type="ECO:0000313" key="10">
    <source>
        <dbReference type="EMBL" id="KZE75166.1"/>
    </source>
</evidence>
<dbReference type="CDD" id="cd00610">
    <property type="entry name" value="OAT_like"/>
    <property type="match status" value="1"/>
</dbReference>
<comment type="pathway">
    <text evidence="3">Porphyrin-containing compound metabolism; protoporphyrin-IX biosynthesis; 5-aminolevulinate from L-glutamyl-tRNA(Glu): step 2/2.</text>
</comment>
<comment type="subunit">
    <text evidence="9">Homodimer.</text>
</comment>
<comment type="catalytic activity">
    <reaction evidence="1 9">
        <text>(S)-4-amino-5-oxopentanoate = 5-aminolevulinate</text>
        <dbReference type="Rhea" id="RHEA:14265"/>
        <dbReference type="ChEBI" id="CHEBI:57501"/>
        <dbReference type="ChEBI" id="CHEBI:356416"/>
        <dbReference type="EC" id="5.4.3.8"/>
    </reaction>
</comment>
<dbReference type="EC" id="5.4.3.8" evidence="9"/>
<evidence type="ECO:0000256" key="5">
    <source>
        <dbReference type="ARBA" id="ARBA00022490"/>
    </source>
</evidence>
<keyword evidence="6 9" id="KW-0663">Pyridoxal phosphate</keyword>
<evidence type="ECO:0000256" key="4">
    <source>
        <dbReference type="ARBA" id="ARBA00008981"/>
    </source>
</evidence>
<keyword evidence="11" id="KW-1185">Reference proteome</keyword>
<dbReference type="NCBIfam" id="TIGR00713">
    <property type="entry name" value="hemL"/>
    <property type="match status" value="1"/>
</dbReference>
<name>A0A163VNL2_9BACL</name>
<dbReference type="eggNOG" id="COG0001">
    <property type="taxonomic scope" value="Bacteria"/>
</dbReference>
<comment type="caution">
    <text evidence="10">The sequence shown here is derived from an EMBL/GenBank/DDBJ whole genome shotgun (WGS) entry which is preliminary data.</text>
</comment>
<evidence type="ECO:0000313" key="11">
    <source>
        <dbReference type="Proteomes" id="UP000076563"/>
    </source>
</evidence>
<dbReference type="GO" id="GO:0006782">
    <property type="term" value="P:protoporphyrinogen IX biosynthetic process"/>
    <property type="evidence" value="ECO:0007669"/>
    <property type="project" value="UniProtKB-UniRule"/>
</dbReference>
<evidence type="ECO:0000256" key="2">
    <source>
        <dbReference type="ARBA" id="ARBA00001933"/>
    </source>
</evidence>
<organism evidence="10 11">
    <name type="scientific">Paenibacillus elgii</name>
    <dbReference type="NCBI Taxonomy" id="189691"/>
    <lineage>
        <taxon>Bacteria</taxon>
        <taxon>Bacillati</taxon>
        <taxon>Bacillota</taxon>
        <taxon>Bacilli</taxon>
        <taxon>Bacillales</taxon>
        <taxon>Paenibacillaceae</taxon>
        <taxon>Paenibacillus</taxon>
    </lineage>
</organism>
<keyword evidence="10" id="KW-0808">Transferase</keyword>
<dbReference type="EMBL" id="LQRA01000074">
    <property type="protein sequence ID" value="KZE75166.1"/>
    <property type="molecule type" value="Genomic_DNA"/>
</dbReference>
<proteinExistence type="inferred from homology"/>
<dbReference type="GO" id="GO:0005737">
    <property type="term" value="C:cytoplasm"/>
    <property type="evidence" value="ECO:0007669"/>
    <property type="project" value="UniProtKB-SubCell"/>
</dbReference>
<comment type="subcellular location">
    <subcellularLocation>
        <location evidence="9">Cytoplasm</location>
    </subcellularLocation>
</comment>
<dbReference type="PANTHER" id="PTHR43713">
    <property type="entry name" value="GLUTAMATE-1-SEMIALDEHYDE 2,1-AMINOMUTASE"/>
    <property type="match status" value="1"/>
</dbReference>
<evidence type="ECO:0000256" key="3">
    <source>
        <dbReference type="ARBA" id="ARBA00004819"/>
    </source>
</evidence>
<dbReference type="SUPFAM" id="SSF53383">
    <property type="entry name" value="PLP-dependent transferases"/>
    <property type="match status" value="1"/>
</dbReference>
<keyword evidence="7 9" id="KW-0413">Isomerase</keyword>
<evidence type="ECO:0000256" key="8">
    <source>
        <dbReference type="ARBA" id="ARBA00023244"/>
    </source>
</evidence>
<dbReference type="PROSITE" id="PS00600">
    <property type="entry name" value="AA_TRANSFER_CLASS_3"/>
    <property type="match status" value="1"/>
</dbReference>
<accession>A0A163VNL2</accession>
<dbReference type="NCBIfam" id="NF000818">
    <property type="entry name" value="PRK00062.1"/>
    <property type="match status" value="1"/>
</dbReference>
<evidence type="ECO:0000256" key="1">
    <source>
        <dbReference type="ARBA" id="ARBA00001579"/>
    </source>
</evidence>
<sequence length="433" mass="46485">MNDQRKRSDARSARAFEEAKQVIPGGVNSPVRAFKSVGLTPLYMQKGNGSHVFDIDGNEFIDYIGSWGPLIMGHAHPEVVDAIKRTAELGTSFGAPTELETEMAKLVIERMPSIELVRMVSSGTEATMSALRLARGYTGRNKILKFEGCYHGHADSLLIKAGSGVATLGLPDSPGVPESVAANTITVPYNDLDSVRMAFEHFGQDIAAVIVEPVAGNMGVVPPLPGFLEGLREITSSYDSLLIFDEVMTGFRVGLNSAQGRFGITPDLTCLGKVIGGGLPVGAYGGKREIMERIAPSGPIYQAGTLSGNPLAMAAGYATLKLLGAPGVYEELERKSARLEAGMLQNARELGVPITINRIGSMVCPFFTDQQVTNYETAKQSDLNKFNRYFGLLLDYGVSIPPSQFEGMFVSAAHSDDDIEATIEAHHQALKQL</sequence>
<dbReference type="InterPro" id="IPR004639">
    <property type="entry name" value="4pyrrol_synth_GluAld_NH2Trfase"/>
</dbReference>
<evidence type="ECO:0000256" key="6">
    <source>
        <dbReference type="ARBA" id="ARBA00022898"/>
    </source>
</evidence>
<dbReference type="RefSeq" id="WP_063185157.1">
    <property type="nucleotide sequence ID" value="NZ_LQRA01000074.1"/>
</dbReference>
<keyword evidence="10" id="KW-0032">Aminotransferase</keyword>
<dbReference type="InterPro" id="IPR015422">
    <property type="entry name" value="PyrdxlP-dep_Trfase_small"/>
</dbReference>
<keyword evidence="5 9" id="KW-0963">Cytoplasm</keyword>
<dbReference type="InterPro" id="IPR015421">
    <property type="entry name" value="PyrdxlP-dep_Trfase_major"/>
</dbReference>
<dbReference type="OrthoDB" id="9807885at2"/>
<comment type="similarity">
    <text evidence="4 9">Belongs to the class-III pyridoxal-phosphate-dependent aminotransferase family. HemL subfamily.</text>
</comment>
<dbReference type="STRING" id="1007103.GCA_000213315_00423"/>
<dbReference type="UniPathway" id="UPA00251">
    <property type="reaction ID" value="UER00317"/>
</dbReference>
<dbReference type="InterPro" id="IPR005814">
    <property type="entry name" value="Aminotrans_3"/>
</dbReference>
<feature type="modified residue" description="N6-(pyridoxal phosphate)lysine" evidence="9">
    <location>
        <position position="273"/>
    </location>
</feature>
<dbReference type="Gene3D" id="3.90.1150.10">
    <property type="entry name" value="Aspartate Aminotransferase, domain 1"/>
    <property type="match status" value="1"/>
</dbReference>
<dbReference type="GO" id="GO:0030170">
    <property type="term" value="F:pyridoxal phosphate binding"/>
    <property type="evidence" value="ECO:0007669"/>
    <property type="project" value="InterPro"/>
</dbReference>
<dbReference type="HAMAP" id="MF_00375">
    <property type="entry name" value="HemL_aminotrans_3"/>
    <property type="match status" value="1"/>
</dbReference>
<dbReference type="Pfam" id="PF00202">
    <property type="entry name" value="Aminotran_3"/>
    <property type="match status" value="1"/>
</dbReference>
<evidence type="ECO:0000256" key="7">
    <source>
        <dbReference type="ARBA" id="ARBA00023235"/>
    </source>
</evidence>
<keyword evidence="8 9" id="KW-0627">Porphyrin biosynthesis</keyword>
<evidence type="ECO:0000256" key="9">
    <source>
        <dbReference type="HAMAP-Rule" id="MF_00375"/>
    </source>
</evidence>
<comment type="cofactor">
    <cofactor evidence="2 9">
        <name>pyridoxal 5'-phosphate</name>
        <dbReference type="ChEBI" id="CHEBI:597326"/>
    </cofactor>
</comment>
<dbReference type="AlphaFoldDB" id="A0A163VNL2"/>
<dbReference type="FunFam" id="3.40.640.10:FF:000021">
    <property type="entry name" value="Glutamate-1-semialdehyde 2,1-aminomutase"/>
    <property type="match status" value="1"/>
</dbReference>
<dbReference type="GO" id="GO:0042286">
    <property type="term" value="F:glutamate-1-semialdehyde 2,1-aminomutase activity"/>
    <property type="evidence" value="ECO:0007669"/>
    <property type="project" value="UniProtKB-UniRule"/>
</dbReference>
<dbReference type="InterPro" id="IPR049704">
    <property type="entry name" value="Aminotrans_3_PPA_site"/>
</dbReference>